<comment type="caution">
    <text evidence="3">The sequence shown here is derived from an EMBL/GenBank/DDBJ whole genome shotgun (WGS) entry which is preliminary data.</text>
</comment>
<gene>
    <name evidence="3" type="ORF">HMPREF0580_2168</name>
</gene>
<name>E0QTF3_9ACTO</name>
<evidence type="ECO:0000256" key="2">
    <source>
        <dbReference type="PIRSR" id="PIRSR006156-1"/>
    </source>
</evidence>
<keyword evidence="4" id="KW-1185">Reference proteome</keyword>
<dbReference type="GO" id="GO:0004521">
    <property type="term" value="F:RNA endonuclease activity"/>
    <property type="evidence" value="ECO:0007669"/>
    <property type="project" value="TreeGrafter"/>
</dbReference>
<evidence type="ECO:0000256" key="1">
    <source>
        <dbReference type="ARBA" id="ARBA00022649"/>
    </source>
</evidence>
<dbReference type="InterPro" id="IPR004386">
    <property type="entry name" value="Toxin_YafQ-like"/>
</dbReference>
<dbReference type="GO" id="GO:0006415">
    <property type="term" value="P:translational termination"/>
    <property type="evidence" value="ECO:0007669"/>
    <property type="project" value="TreeGrafter"/>
</dbReference>
<protein>
    <submittedName>
        <fullName evidence="3">Addiction module toxin, RelE/StbE family</fullName>
    </submittedName>
</protein>
<dbReference type="PANTHER" id="PTHR40588">
    <property type="entry name" value="MRNA INTERFERASE TOXIN YAFQ"/>
    <property type="match status" value="1"/>
</dbReference>
<dbReference type="Proteomes" id="UP000003045">
    <property type="component" value="Unassembled WGS sequence"/>
</dbReference>
<organism evidence="3 4">
    <name type="scientific">Mobiluncus mulieris ATCC 35239</name>
    <dbReference type="NCBI Taxonomy" id="871571"/>
    <lineage>
        <taxon>Bacteria</taxon>
        <taxon>Bacillati</taxon>
        <taxon>Actinomycetota</taxon>
        <taxon>Actinomycetes</taxon>
        <taxon>Actinomycetales</taxon>
        <taxon>Actinomycetaceae</taxon>
        <taxon>Mobiluncus</taxon>
    </lineage>
</organism>
<sequence>MDRAVQKGLQNAMRRGQPMEELDEVIRLLAEGEELPEKYRDHALVGNWLGHRECHIRPDWLLIYAVNNRTLVLTLARTGTHSDLL</sequence>
<dbReference type="PIRSF" id="PIRSF006156">
    <property type="entry name" value="YafQ"/>
    <property type="match status" value="1"/>
</dbReference>
<dbReference type="AlphaFoldDB" id="E0QTF3"/>
<evidence type="ECO:0000313" key="4">
    <source>
        <dbReference type="Proteomes" id="UP000003045"/>
    </source>
</evidence>
<accession>E0QTF3</accession>
<dbReference type="SUPFAM" id="SSF143011">
    <property type="entry name" value="RelE-like"/>
    <property type="match status" value="1"/>
</dbReference>
<dbReference type="Pfam" id="PF15738">
    <property type="entry name" value="YafQ_toxin"/>
    <property type="match status" value="1"/>
</dbReference>
<dbReference type="NCBIfam" id="TIGR02385">
    <property type="entry name" value="RelE_StbE"/>
    <property type="match status" value="1"/>
</dbReference>
<dbReference type="HOGENOM" id="CLU_161929_6_0_11"/>
<dbReference type="InterPro" id="IPR035093">
    <property type="entry name" value="RelE/ParE_toxin_dom_sf"/>
</dbReference>
<reference evidence="3" key="1">
    <citation type="submission" date="2010-08" db="EMBL/GenBank/DDBJ databases">
        <authorList>
            <person name="Muzny D."/>
            <person name="Qin X."/>
            <person name="Deng J."/>
            <person name="Jiang H."/>
            <person name="Liu Y."/>
            <person name="Qu J."/>
            <person name="Song X.-Z."/>
            <person name="Zhang L."/>
            <person name="Thornton R."/>
            <person name="Coyle M."/>
            <person name="Francisco L."/>
            <person name="Jackson L."/>
            <person name="Javaid M."/>
            <person name="Korchina V."/>
            <person name="Kovar C."/>
            <person name="Mata R."/>
            <person name="Mathew T."/>
            <person name="Ngo R."/>
            <person name="Nguyen L."/>
            <person name="Nguyen N."/>
            <person name="Okwuonu G."/>
            <person name="Ongeri F."/>
            <person name="Pham C."/>
            <person name="Simmons D."/>
            <person name="Wilczek-Boney K."/>
            <person name="Hale W."/>
            <person name="Jakkamsetti A."/>
            <person name="Pham P."/>
            <person name="Ruth R."/>
            <person name="San Lucas F."/>
            <person name="Warren J."/>
            <person name="Zhang J."/>
            <person name="Zhao Z."/>
            <person name="Zhou C."/>
            <person name="Zhu D."/>
            <person name="Lee S."/>
            <person name="Bess C."/>
            <person name="Blankenburg K."/>
            <person name="Forbes L."/>
            <person name="Fu Q."/>
            <person name="Gubbala S."/>
            <person name="Hirani K."/>
            <person name="Jayaseelan J.C."/>
            <person name="Lara F."/>
            <person name="Munidasa M."/>
            <person name="Palculict T."/>
            <person name="Patil S."/>
            <person name="Pu L.-L."/>
            <person name="Saada N."/>
            <person name="Tang L."/>
            <person name="Weissenberger G."/>
            <person name="Zhu Y."/>
            <person name="Hemphill L."/>
            <person name="Shang Y."/>
            <person name="Youmans B."/>
            <person name="Ayvaz T."/>
            <person name="Ross M."/>
            <person name="Santibanez J."/>
            <person name="Aqrawi P."/>
            <person name="Gross S."/>
            <person name="Joshi V."/>
            <person name="Fowler G."/>
            <person name="Nazareth L."/>
            <person name="Reid J."/>
            <person name="Worley K."/>
            <person name="Petrosino J."/>
            <person name="Highlander S."/>
            <person name="Gibbs R."/>
        </authorList>
    </citation>
    <scope>NUCLEOTIDE SEQUENCE [LARGE SCALE GENOMIC DNA]</scope>
    <source>
        <strain evidence="3">ATCC 35239</strain>
    </source>
</reference>
<evidence type="ECO:0000313" key="3">
    <source>
        <dbReference type="EMBL" id="EFM44997.1"/>
    </source>
</evidence>
<dbReference type="InterPro" id="IPR007712">
    <property type="entry name" value="RelE/ParE_toxin"/>
</dbReference>
<dbReference type="Gene3D" id="3.30.2310.20">
    <property type="entry name" value="RelE-like"/>
    <property type="match status" value="1"/>
</dbReference>
<dbReference type="GO" id="GO:0006402">
    <property type="term" value="P:mRNA catabolic process"/>
    <property type="evidence" value="ECO:0007669"/>
    <property type="project" value="TreeGrafter"/>
</dbReference>
<dbReference type="PANTHER" id="PTHR40588:SF1">
    <property type="entry name" value="MRNA INTERFERASE TOXIN YAFQ"/>
    <property type="match status" value="1"/>
</dbReference>
<feature type="active site" description="Proton donor" evidence="2">
    <location>
        <position position="81"/>
    </location>
</feature>
<proteinExistence type="predicted"/>
<dbReference type="EMBL" id="AEET01000048">
    <property type="protein sequence ID" value="EFM44997.1"/>
    <property type="molecule type" value="Genomic_DNA"/>
</dbReference>
<keyword evidence="1" id="KW-1277">Toxin-antitoxin system</keyword>
<dbReference type="STRING" id="871571.HMPREF0580_2168"/>